<reference evidence="4 5" key="1">
    <citation type="journal article" date="2021" name="Elife">
        <title>Chloroplast acquisition without the gene transfer in kleptoplastic sea slugs, Plakobranchus ocellatus.</title>
        <authorList>
            <person name="Maeda T."/>
            <person name="Takahashi S."/>
            <person name="Yoshida T."/>
            <person name="Shimamura S."/>
            <person name="Takaki Y."/>
            <person name="Nagai Y."/>
            <person name="Toyoda A."/>
            <person name="Suzuki Y."/>
            <person name="Arimoto A."/>
            <person name="Ishii H."/>
            <person name="Satoh N."/>
            <person name="Nishiyama T."/>
            <person name="Hasebe M."/>
            <person name="Maruyama T."/>
            <person name="Minagawa J."/>
            <person name="Obokata J."/>
            <person name="Shigenobu S."/>
        </authorList>
    </citation>
    <scope>NUCLEOTIDE SEQUENCE [LARGE SCALE GENOMIC DNA]</scope>
</reference>
<comment type="similarity">
    <text evidence="2">Belongs to the peptidase S1 family. CLIP subfamily.</text>
</comment>
<dbReference type="EMBL" id="BLXT01006084">
    <property type="protein sequence ID" value="GFO28824.1"/>
    <property type="molecule type" value="Genomic_DNA"/>
</dbReference>
<dbReference type="AlphaFoldDB" id="A0AAV4CCF8"/>
<evidence type="ECO:0000259" key="3">
    <source>
        <dbReference type="PROSITE" id="PS50240"/>
    </source>
</evidence>
<dbReference type="GO" id="GO:0004252">
    <property type="term" value="F:serine-type endopeptidase activity"/>
    <property type="evidence" value="ECO:0007669"/>
    <property type="project" value="InterPro"/>
</dbReference>
<keyword evidence="5" id="KW-1185">Reference proteome</keyword>
<dbReference type="SMART" id="SM00020">
    <property type="entry name" value="Tryp_SPc"/>
    <property type="match status" value="1"/>
</dbReference>
<keyword evidence="4" id="KW-0645">Protease</keyword>
<dbReference type="InterPro" id="IPR043504">
    <property type="entry name" value="Peptidase_S1_PA_chymotrypsin"/>
</dbReference>
<dbReference type="Pfam" id="PF00089">
    <property type="entry name" value="Trypsin"/>
    <property type="match status" value="1"/>
</dbReference>
<dbReference type="PANTHER" id="PTHR24256">
    <property type="entry name" value="TRYPTASE-RELATED"/>
    <property type="match status" value="1"/>
</dbReference>
<dbReference type="InterPro" id="IPR001254">
    <property type="entry name" value="Trypsin_dom"/>
</dbReference>
<evidence type="ECO:0000313" key="5">
    <source>
        <dbReference type="Proteomes" id="UP000735302"/>
    </source>
</evidence>
<dbReference type="Gene3D" id="2.40.10.10">
    <property type="entry name" value="Trypsin-like serine proteases"/>
    <property type="match status" value="1"/>
</dbReference>
<sequence>MIAGFLAFIRTGLEVATENPLIEFLRNNEFNRDVTLSGQGVAVSRREVTVNERGNNVRLRSFGQLTFSGVLVKDNWVLTAASCFEGLRVCSCSLCLRSIKCTIISRNYNSSLWAAVLHDLSSTTVDPGEEVIYVESIFLYGGFKRGNFQNNIALVKLKSPETPDTQLPTPACVANGTEDLTTDCIIAGWGSTRPVEAPSDILRKVKVKLMSYQDCVRQQDRVMASISVGQLCVISADDSKAAETSETEGPCTGDRGSPVLCKTKERWSVVGVVSDEYACRSNQQTTPMVVDVAHFSFWINKIMSQF</sequence>
<comment type="caution">
    <text evidence="4">The sequence shown here is derived from an EMBL/GenBank/DDBJ whole genome shotgun (WGS) entry which is preliminary data.</text>
</comment>
<dbReference type="InterPro" id="IPR009003">
    <property type="entry name" value="Peptidase_S1_PA"/>
</dbReference>
<keyword evidence="1" id="KW-1015">Disulfide bond</keyword>
<dbReference type="Proteomes" id="UP000735302">
    <property type="component" value="Unassembled WGS sequence"/>
</dbReference>
<accession>A0AAV4CCF8</accession>
<dbReference type="PRINTS" id="PR00722">
    <property type="entry name" value="CHYMOTRYPSIN"/>
</dbReference>
<dbReference type="PROSITE" id="PS50240">
    <property type="entry name" value="TRYPSIN_DOM"/>
    <property type="match status" value="1"/>
</dbReference>
<dbReference type="CDD" id="cd00190">
    <property type="entry name" value="Tryp_SPc"/>
    <property type="match status" value="1"/>
</dbReference>
<name>A0AAV4CCF8_9GAST</name>
<dbReference type="InterPro" id="IPR001314">
    <property type="entry name" value="Peptidase_S1A"/>
</dbReference>
<evidence type="ECO:0000256" key="1">
    <source>
        <dbReference type="ARBA" id="ARBA00023157"/>
    </source>
</evidence>
<proteinExistence type="inferred from homology"/>
<gene>
    <name evidence="4" type="ORF">PoB_005532900</name>
</gene>
<dbReference type="InterPro" id="IPR051487">
    <property type="entry name" value="Ser/Thr_Proteases_Immune/Dev"/>
</dbReference>
<dbReference type="SUPFAM" id="SSF50494">
    <property type="entry name" value="Trypsin-like serine proteases"/>
    <property type="match status" value="1"/>
</dbReference>
<organism evidence="4 5">
    <name type="scientific">Plakobranchus ocellatus</name>
    <dbReference type="NCBI Taxonomy" id="259542"/>
    <lineage>
        <taxon>Eukaryota</taxon>
        <taxon>Metazoa</taxon>
        <taxon>Spiralia</taxon>
        <taxon>Lophotrochozoa</taxon>
        <taxon>Mollusca</taxon>
        <taxon>Gastropoda</taxon>
        <taxon>Heterobranchia</taxon>
        <taxon>Euthyneura</taxon>
        <taxon>Panpulmonata</taxon>
        <taxon>Sacoglossa</taxon>
        <taxon>Placobranchoidea</taxon>
        <taxon>Plakobranchidae</taxon>
        <taxon>Plakobranchus</taxon>
    </lineage>
</organism>
<feature type="domain" description="Peptidase S1" evidence="3">
    <location>
        <begin position="1"/>
        <end position="304"/>
    </location>
</feature>
<dbReference type="GO" id="GO:0006508">
    <property type="term" value="P:proteolysis"/>
    <property type="evidence" value="ECO:0007669"/>
    <property type="project" value="UniProtKB-KW"/>
</dbReference>
<keyword evidence="4" id="KW-0378">Hydrolase</keyword>
<protein>
    <submittedName>
        <fullName evidence="4">Serine protease</fullName>
    </submittedName>
</protein>
<evidence type="ECO:0000313" key="4">
    <source>
        <dbReference type="EMBL" id="GFO28824.1"/>
    </source>
</evidence>
<evidence type="ECO:0000256" key="2">
    <source>
        <dbReference type="ARBA" id="ARBA00024195"/>
    </source>
</evidence>